<proteinExistence type="predicted"/>
<keyword evidence="3" id="KW-1185">Reference proteome</keyword>
<dbReference type="Gene3D" id="3.40.50.360">
    <property type="match status" value="1"/>
</dbReference>
<gene>
    <name evidence="2" type="ORF">J2Z62_000225</name>
</gene>
<dbReference type="Proteomes" id="UP001240643">
    <property type="component" value="Unassembled WGS sequence"/>
</dbReference>
<dbReference type="SUPFAM" id="SSF52218">
    <property type="entry name" value="Flavoproteins"/>
    <property type="match status" value="1"/>
</dbReference>
<dbReference type="EMBL" id="JAUSWO010000001">
    <property type="protein sequence ID" value="MDQ0513787.1"/>
    <property type="molecule type" value="Genomic_DNA"/>
</dbReference>
<dbReference type="InterPro" id="IPR029039">
    <property type="entry name" value="Flavoprotein-like_sf"/>
</dbReference>
<evidence type="ECO:0000259" key="1">
    <source>
        <dbReference type="Pfam" id="PF03358"/>
    </source>
</evidence>
<dbReference type="Pfam" id="PF03358">
    <property type="entry name" value="FMN_red"/>
    <property type="match status" value="1"/>
</dbReference>
<protein>
    <submittedName>
        <fullName evidence="2">Chromate reductase</fullName>
    </submittedName>
</protein>
<dbReference type="PANTHER" id="PTHR30543">
    <property type="entry name" value="CHROMATE REDUCTASE"/>
    <property type="match status" value="1"/>
</dbReference>
<comment type="caution">
    <text evidence="2">The sequence shown here is derived from an EMBL/GenBank/DDBJ whole genome shotgun (WGS) entry which is preliminary data.</text>
</comment>
<accession>A0ABU0LYJ7</accession>
<dbReference type="RefSeq" id="WP_256547515.1">
    <property type="nucleotide sequence ID" value="NZ_CP101809.1"/>
</dbReference>
<evidence type="ECO:0000313" key="2">
    <source>
        <dbReference type="EMBL" id="MDQ0513787.1"/>
    </source>
</evidence>
<name>A0ABU0LYJ7_9BACT</name>
<evidence type="ECO:0000313" key="3">
    <source>
        <dbReference type="Proteomes" id="UP001240643"/>
    </source>
</evidence>
<sequence>MDKTLVIAAVNSANSINLDLSKKISYAGSYDLLDLNDYKQNLPILSNSLLAEKKFPEQIKEILVKLTGYQNVIIVTPEHNGYYSAFFKNIMDWLSRLDNAFFLDKNVVLVVASPGKLGGLSLRKFASETLKYTGAKSIKDFEFGSYSVDQDVAEKVQEVVEYINNL</sequence>
<feature type="domain" description="NADPH-dependent FMN reductase-like" evidence="1">
    <location>
        <begin position="3"/>
        <end position="143"/>
    </location>
</feature>
<reference evidence="2" key="1">
    <citation type="submission" date="2023-07" db="EMBL/GenBank/DDBJ databases">
        <title>Genomic Encyclopedia of Type Strains, Phase IV (KMG-IV): sequencing the most valuable type-strain genomes for metagenomic binning, comparative biology and taxonomic classification.</title>
        <authorList>
            <person name="Goeker M."/>
        </authorList>
    </citation>
    <scope>NUCLEOTIDE SEQUENCE [LARGE SCALE GENOMIC DNA]</scope>
    <source>
        <strain evidence="2">DSM 21204</strain>
    </source>
</reference>
<organism evidence="2 3">
    <name type="scientific">Mycoplasmoides fastidiosum</name>
    <dbReference type="NCBI Taxonomy" id="92758"/>
    <lineage>
        <taxon>Bacteria</taxon>
        <taxon>Bacillati</taxon>
        <taxon>Mycoplasmatota</taxon>
        <taxon>Mycoplasmoidales</taxon>
        <taxon>Mycoplasmoidaceae</taxon>
        <taxon>Mycoplasmoides</taxon>
    </lineage>
</organism>
<dbReference type="PANTHER" id="PTHR30543:SF21">
    <property type="entry name" value="NAD(P)H-DEPENDENT FMN REDUCTASE LOT6"/>
    <property type="match status" value="1"/>
</dbReference>
<dbReference type="InterPro" id="IPR050712">
    <property type="entry name" value="NAD(P)H-dep_reductase"/>
</dbReference>
<dbReference type="InterPro" id="IPR005025">
    <property type="entry name" value="FMN_Rdtase-like_dom"/>
</dbReference>